<evidence type="ECO:0000313" key="1">
    <source>
        <dbReference type="EMBL" id="GIY12820.1"/>
    </source>
</evidence>
<name>A0AAV4QUB3_CAEEX</name>
<reference evidence="1 2" key="1">
    <citation type="submission" date="2021-06" db="EMBL/GenBank/DDBJ databases">
        <title>Caerostris extrusa draft genome.</title>
        <authorList>
            <person name="Kono N."/>
            <person name="Arakawa K."/>
        </authorList>
    </citation>
    <scope>NUCLEOTIDE SEQUENCE [LARGE SCALE GENOMIC DNA]</scope>
</reference>
<sequence>MSNLEKKIIVRLNCIVSIVGEKPQSHQVEKRISTITDKENKHFSQKEKSTGYVRGGKQGIPRLCVREGSRGFNPIDQFDRSISLAISKELVA</sequence>
<evidence type="ECO:0000313" key="2">
    <source>
        <dbReference type="Proteomes" id="UP001054945"/>
    </source>
</evidence>
<accession>A0AAV4QUB3</accession>
<protein>
    <submittedName>
        <fullName evidence="1">Uncharacterized protein</fullName>
    </submittedName>
</protein>
<organism evidence="1 2">
    <name type="scientific">Caerostris extrusa</name>
    <name type="common">Bark spider</name>
    <name type="synonym">Caerostris bankana</name>
    <dbReference type="NCBI Taxonomy" id="172846"/>
    <lineage>
        <taxon>Eukaryota</taxon>
        <taxon>Metazoa</taxon>
        <taxon>Ecdysozoa</taxon>
        <taxon>Arthropoda</taxon>
        <taxon>Chelicerata</taxon>
        <taxon>Arachnida</taxon>
        <taxon>Araneae</taxon>
        <taxon>Araneomorphae</taxon>
        <taxon>Entelegynae</taxon>
        <taxon>Araneoidea</taxon>
        <taxon>Araneidae</taxon>
        <taxon>Caerostris</taxon>
    </lineage>
</organism>
<dbReference type="Proteomes" id="UP001054945">
    <property type="component" value="Unassembled WGS sequence"/>
</dbReference>
<dbReference type="EMBL" id="BPLR01006857">
    <property type="protein sequence ID" value="GIY12820.1"/>
    <property type="molecule type" value="Genomic_DNA"/>
</dbReference>
<comment type="caution">
    <text evidence="1">The sequence shown here is derived from an EMBL/GenBank/DDBJ whole genome shotgun (WGS) entry which is preliminary data.</text>
</comment>
<keyword evidence="2" id="KW-1185">Reference proteome</keyword>
<gene>
    <name evidence="1" type="ORF">CEXT_407411</name>
</gene>
<proteinExistence type="predicted"/>
<dbReference type="AlphaFoldDB" id="A0AAV4QUB3"/>